<feature type="region of interest" description="Disordered" evidence="4">
    <location>
        <begin position="747"/>
        <end position="918"/>
    </location>
</feature>
<dbReference type="AlphaFoldDB" id="A0A7M7NDS2"/>
<feature type="compositionally biased region" description="Basic and acidic residues" evidence="4">
    <location>
        <begin position="435"/>
        <end position="448"/>
    </location>
</feature>
<dbReference type="GO" id="GO:0043124">
    <property type="term" value="P:negative regulation of canonical NF-kappaB signal transduction"/>
    <property type="evidence" value="ECO:0000318"/>
    <property type="project" value="GO_Central"/>
</dbReference>
<feature type="region of interest" description="Disordered" evidence="4">
    <location>
        <begin position="435"/>
        <end position="456"/>
    </location>
</feature>
<dbReference type="InterPro" id="IPR002110">
    <property type="entry name" value="Ankyrin_rpt"/>
</dbReference>
<feature type="region of interest" description="Disordered" evidence="4">
    <location>
        <begin position="403"/>
        <end position="423"/>
    </location>
</feature>
<feature type="repeat" description="ANK" evidence="3">
    <location>
        <begin position="201"/>
        <end position="233"/>
    </location>
</feature>
<feature type="compositionally biased region" description="Basic and acidic residues" evidence="4">
    <location>
        <begin position="794"/>
        <end position="808"/>
    </location>
</feature>
<dbReference type="EnsemblMetazoa" id="XM_030977740">
    <property type="protein sequence ID" value="XP_030833600"/>
    <property type="gene ID" value="LOC763122"/>
</dbReference>
<dbReference type="GO" id="GO:0051059">
    <property type="term" value="F:NF-kappaB binding"/>
    <property type="evidence" value="ECO:0000318"/>
    <property type="project" value="GO_Central"/>
</dbReference>
<dbReference type="GO" id="GO:0005829">
    <property type="term" value="C:cytosol"/>
    <property type="evidence" value="ECO:0000318"/>
    <property type="project" value="GO_Central"/>
</dbReference>
<feature type="repeat" description="ANK" evidence="3">
    <location>
        <begin position="132"/>
        <end position="164"/>
    </location>
</feature>
<feature type="region of interest" description="Disordered" evidence="4">
    <location>
        <begin position="610"/>
        <end position="645"/>
    </location>
</feature>
<dbReference type="PROSITE" id="PS50297">
    <property type="entry name" value="ANK_REP_REGION"/>
    <property type="match status" value="4"/>
</dbReference>
<accession>A0A7M7NDS2</accession>
<dbReference type="RefSeq" id="XP_030833600.1">
    <property type="nucleotide sequence ID" value="XM_030977740.1"/>
</dbReference>
<keyword evidence="6" id="KW-1185">Reference proteome</keyword>
<evidence type="ECO:0000313" key="5">
    <source>
        <dbReference type="EnsemblMetazoa" id="XP_030833600"/>
    </source>
</evidence>
<feature type="compositionally biased region" description="Polar residues" evidence="4">
    <location>
        <begin position="835"/>
        <end position="846"/>
    </location>
</feature>
<feature type="repeat" description="ANK" evidence="3">
    <location>
        <begin position="268"/>
        <end position="300"/>
    </location>
</feature>
<keyword evidence="2 3" id="KW-0040">ANK repeat</keyword>
<dbReference type="Pfam" id="PF12796">
    <property type="entry name" value="Ank_2"/>
    <property type="match status" value="2"/>
</dbReference>
<feature type="compositionally biased region" description="Polar residues" evidence="4">
    <location>
        <begin position="772"/>
        <end position="784"/>
    </location>
</feature>
<evidence type="ECO:0000256" key="3">
    <source>
        <dbReference type="PROSITE-ProRule" id="PRU00023"/>
    </source>
</evidence>
<keyword evidence="1" id="KW-0677">Repeat</keyword>
<dbReference type="PANTHER" id="PTHR46680">
    <property type="entry name" value="NF-KAPPA-B INHIBITOR ALPHA"/>
    <property type="match status" value="1"/>
</dbReference>
<evidence type="ECO:0000256" key="2">
    <source>
        <dbReference type="ARBA" id="ARBA00023043"/>
    </source>
</evidence>
<feature type="repeat" description="ANK" evidence="3">
    <location>
        <begin position="235"/>
        <end position="267"/>
    </location>
</feature>
<dbReference type="PRINTS" id="PR01415">
    <property type="entry name" value="ANKYRIN"/>
</dbReference>
<dbReference type="Gene3D" id="1.25.40.20">
    <property type="entry name" value="Ankyrin repeat-containing domain"/>
    <property type="match status" value="1"/>
</dbReference>
<dbReference type="InterPro" id="IPR036770">
    <property type="entry name" value="Ankyrin_rpt-contain_sf"/>
</dbReference>
<reference evidence="5" key="2">
    <citation type="submission" date="2021-01" db="UniProtKB">
        <authorList>
            <consortium name="EnsemblMetazoa"/>
        </authorList>
    </citation>
    <scope>IDENTIFICATION</scope>
</reference>
<protein>
    <submittedName>
        <fullName evidence="5">Uncharacterized protein</fullName>
    </submittedName>
</protein>
<name>A0A7M7NDS2_STRPU</name>
<dbReference type="InParanoid" id="A0A7M7NDS2"/>
<evidence type="ECO:0000256" key="4">
    <source>
        <dbReference type="SAM" id="MobiDB-lite"/>
    </source>
</evidence>
<dbReference type="OrthoDB" id="10254947at2759"/>
<reference evidence="6" key="1">
    <citation type="submission" date="2015-02" db="EMBL/GenBank/DDBJ databases">
        <title>Genome sequencing for Strongylocentrotus purpuratus.</title>
        <authorList>
            <person name="Murali S."/>
            <person name="Liu Y."/>
            <person name="Vee V."/>
            <person name="English A."/>
            <person name="Wang M."/>
            <person name="Skinner E."/>
            <person name="Han Y."/>
            <person name="Muzny D.M."/>
            <person name="Worley K.C."/>
            <person name="Gibbs R.A."/>
        </authorList>
    </citation>
    <scope>NUCLEOTIDE SEQUENCE</scope>
</reference>
<dbReference type="KEGG" id="spu:763122"/>
<dbReference type="SUPFAM" id="SSF48403">
    <property type="entry name" value="Ankyrin repeat"/>
    <property type="match status" value="1"/>
</dbReference>
<sequence length="918" mass="99093">MHHQERIRHPGAAGQGYIPPPPNSEYYPMRPRGPHPSSTAGPVHPPGAPPQTSGPMQAPGQRFPATSAPYPVNPFVSLSIAIDCQRATEQDSDGDTALHIAIVQDKPDMGLIRRLIELVRLAGKSVDIFNFMQQTPLHLACIMKDSDVIRLLVEASSNPNEADRNGQTAAHHTCKSSTPSCLGAILRYSQVEVNLNIRNYEGYTPLHLAAMVGNPTLVTMLLEKGADLNSKDSKNGWTPLFHAVTNQDTKLVHKMLSSGAEVNVQSYSGNTVLHVATGRGYTDIVKILVHYGADMSLKNTQWDTPATITTDKNMSSLLRGLGAGSPQPNDTSSPSTAPPTLPMPLNDAYLIRPPPTASALAAAAAAAAAASTQSKLPSTVTTMTTERLKGPANEVYTVTRSVTRPDAKSPDGQRAIHKQTQEKLRHSIQYRKVVNERRGESHQRKLAEDTSPEQQTGNEKMVVIPVPAGVEEKEDRISGGHPATKAVSDSQGTRVAVAEVDKRSVKIGEDEKYHYAVIPRTKEVTQQSTGSKVKSTPDVVPKIEITSPQPATKTEAQSKSEGNQKPVNKPIEKDGKLVMSISPSDSYTHQLVINVNGHLRTVPLKADNPKAIDKKIPQGGVPIAPKVKTPPRKVDDKEPTSSLSFSEHSAMEAALISSALIAPDIAAVATKNSGAEVLSRSPVPATTATSESENELRARMLSLQYKNSDAILGNRYERKLDSVDSEQEHEVANTILTIRSRLQQQELERQQKQAQTCDADSTVKTEPRSPTPVLSSTTSDSTPPAQSPLSPPVLEREGDRPLTKHDGGDVDDDVEPNLIIDESLKSKSRKRTRTPTKSIPNLSPAKSASTTSSPSLSTSSSMSSTSDYVGTSSDSVKLGKVKITVDPKKILTKKQMAMMGSQEPKRKRKKSDKSSKEN</sequence>
<dbReference type="SMART" id="SM00248">
    <property type="entry name" value="ANK"/>
    <property type="match status" value="6"/>
</dbReference>
<feature type="region of interest" description="Disordered" evidence="4">
    <location>
        <begin position="316"/>
        <end position="345"/>
    </location>
</feature>
<evidence type="ECO:0000313" key="6">
    <source>
        <dbReference type="Proteomes" id="UP000007110"/>
    </source>
</evidence>
<dbReference type="GeneID" id="763122"/>
<feature type="compositionally biased region" description="Polar residues" evidence="4">
    <location>
        <begin position="546"/>
        <end position="566"/>
    </location>
</feature>
<dbReference type="InterPro" id="IPR051070">
    <property type="entry name" value="NF-kappa-B_inhibitor"/>
</dbReference>
<dbReference type="Proteomes" id="UP000007110">
    <property type="component" value="Unassembled WGS sequence"/>
</dbReference>
<proteinExistence type="predicted"/>
<dbReference type="PROSITE" id="PS50088">
    <property type="entry name" value="ANK_REPEAT"/>
    <property type="match status" value="4"/>
</dbReference>
<evidence type="ECO:0000256" key="1">
    <source>
        <dbReference type="ARBA" id="ARBA00022737"/>
    </source>
</evidence>
<organism evidence="5 6">
    <name type="scientific">Strongylocentrotus purpuratus</name>
    <name type="common">Purple sea urchin</name>
    <dbReference type="NCBI Taxonomy" id="7668"/>
    <lineage>
        <taxon>Eukaryota</taxon>
        <taxon>Metazoa</taxon>
        <taxon>Echinodermata</taxon>
        <taxon>Eleutherozoa</taxon>
        <taxon>Echinozoa</taxon>
        <taxon>Echinoidea</taxon>
        <taxon>Euechinoidea</taxon>
        <taxon>Echinacea</taxon>
        <taxon>Camarodonta</taxon>
        <taxon>Echinidea</taxon>
        <taxon>Strongylocentrotidae</taxon>
        <taxon>Strongylocentrotus</taxon>
    </lineage>
</organism>
<feature type="compositionally biased region" description="Low complexity" evidence="4">
    <location>
        <begin position="847"/>
        <end position="875"/>
    </location>
</feature>
<dbReference type="GO" id="GO:0140311">
    <property type="term" value="F:protein sequestering activity"/>
    <property type="evidence" value="ECO:0000318"/>
    <property type="project" value="GO_Central"/>
</dbReference>
<dbReference type="PANTHER" id="PTHR46680:SF2">
    <property type="entry name" value="NF-KAPPA-B INHIBITOR ZETA"/>
    <property type="match status" value="1"/>
</dbReference>
<feature type="region of interest" description="Disordered" evidence="4">
    <location>
        <begin position="543"/>
        <end position="574"/>
    </location>
</feature>
<feature type="region of interest" description="Disordered" evidence="4">
    <location>
        <begin position="1"/>
        <end position="68"/>
    </location>
</feature>